<evidence type="ECO:0000313" key="4">
    <source>
        <dbReference type="Proteomes" id="UP000006906"/>
    </source>
</evidence>
<dbReference type="InterPro" id="IPR003959">
    <property type="entry name" value="ATPase_AAA_core"/>
</dbReference>
<gene>
    <name evidence="3" type="ORF">CHLRE_09g399476v5</name>
</gene>
<organism evidence="3 4">
    <name type="scientific">Chlamydomonas reinhardtii</name>
    <name type="common">Chlamydomonas smithii</name>
    <dbReference type="NCBI Taxonomy" id="3055"/>
    <lineage>
        <taxon>Eukaryota</taxon>
        <taxon>Viridiplantae</taxon>
        <taxon>Chlorophyta</taxon>
        <taxon>core chlorophytes</taxon>
        <taxon>Chlorophyceae</taxon>
        <taxon>CS clade</taxon>
        <taxon>Chlamydomonadales</taxon>
        <taxon>Chlamydomonadaceae</taxon>
        <taxon>Chlamydomonas</taxon>
    </lineage>
</organism>
<dbReference type="KEGG" id="cre:CHLRE_09g399476v5"/>
<evidence type="ECO:0000256" key="1">
    <source>
        <dbReference type="SAM" id="MobiDB-lite"/>
    </source>
</evidence>
<feature type="region of interest" description="Disordered" evidence="1">
    <location>
        <begin position="607"/>
        <end position="697"/>
    </location>
</feature>
<dbReference type="Gramene" id="PNW79065">
    <property type="protein sequence ID" value="PNW79065"/>
    <property type="gene ID" value="CHLRE_09g399476v5"/>
</dbReference>
<name>A0A2K3DEW9_CHLRE</name>
<reference evidence="3 4" key="1">
    <citation type="journal article" date="2007" name="Science">
        <title>The Chlamydomonas genome reveals the evolution of key animal and plant functions.</title>
        <authorList>
            <person name="Merchant S.S."/>
            <person name="Prochnik S.E."/>
            <person name="Vallon O."/>
            <person name="Harris E.H."/>
            <person name="Karpowicz S.J."/>
            <person name="Witman G.B."/>
            <person name="Terry A."/>
            <person name="Salamov A."/>
            <person name="Fritz-Laylin L.K."/>
            <person name="Marechal-Drouard L."/>
            <person name="Marshall W.F."/>
            <person name="Qu L.H."/>
            <person name="Nelson D.R."/>
            <person name="Sanderfoot A.A."/>
            <person name="Spalding M.H."/>
            <person name="Kapitonov V.V."/>
            <person name="Ren Q."/>
            <person name="Ferris P."/>
            <person name="Lindquist E."/>
            <person name="Shapiro H."/>
            <person name="Lucas S.M."/>
            <person name="Grimwood J."/>
            <person name="Schmutz J."/>
            <person name="Cardol P."/>
            <person name="Cerutti H."/>
            <person name="Chanfreau G."/>
            <person name="Chen C.L."/>
            <person name="Cognat V."/>
            <person name="Croft M.T."/>
            <person name="Dent R."/>
            <person name="Dutcher S."/>
            <person name="Fernandez E."/>
            <person name="Fukuzawa H."/>
            <person name="Gonzalez-Ballester D."/>
            <person name="Gonzalez-Halphen D."/>
            <person name="Hallmann A."/>
            <person name="Hanikenne M."/>
            <person name="Hippler M."/>
            <person name="Inwood W."/>
            <person name="Jabbari K."/>
            <person name="Kalanon M."/>
            <person name="Kuras R."/>
            <person name="Lefebvre P.A."/>
            <person name="Lemaire S.D."/>
            <person name="Lobanov A.V."/>
            <person name="Lohr M."/>
            <person name="Manuell A."/>
            <person name="Meier I."/>
            <person name="Mets L."/>
            <person name="Mittag M."/>
            <person name="Mittelmeier T."/>
            <person name="Moroney J.V."/>
            <person name="Moseley J."/>
            <person name="Napoli C."/>
            <person name="Nedelcu A.M."/>
            <person name="Niyogi K."/>
            <person name="Novoselov S.V."/>
            <person name="Paulsen I.T."/>
            <person name="Pazour G."/>
            <person name="Purton S."/>
            <person name="Ral J.P."/>
            <person name="Riano-Pachon D.M."/>
            <person name="Riekhof W."/>
            <person name="Rymarquis L."/>
            <person name="Schroda M."/>
            <person name="Stern D."/>
            <person name="Umen J."/>
            <person name="Willows R."/>
            <person name="Wilson N."/>
            <person name="Zimmer S.L."/>
            <person name="Allmer J."/>
            <person name="Balk J."/>
            <person name="Bisova K."/>
            <person name="Chen C.J."/>
            <person name="Elias M."/>
            <person name="Gendler K."/>
            <person name="Hauser C."/>
            <person name="Lamb M.R."/>
            <person name="Ledford H."/>
            <person name="Long J.C."/>
            <person name="Minagawa J."/>
            <person name="Page M.D."/>
            <person name="Pan J."/>
            <person name="Pootakham W."/>
            <person name="Roje S."/>
            <person name="Rose A."/>
            <person name="Stahlberg E."/>
            <person name="Terauchi A.M."/>
            <person name="Yang P."/>
            <person name="Ball S."/>
            <person name="Bowler C."/>
            <person name="Dieckmann C.L."/>
            <person name="Gladyshev V.N."/>
            <person name="Green P."/>
            <person name="Jorgensen R."/>
            <person name="Mayfield S."/>
            <person name="Mueller-Roeber B."/>
            <person name="Rajamani S."/>
            <person name="Sayre R.T."/>
            <person name="Brokstein P."/>
            <person name="Dubchak I."/>
            <person name="Goodstein D."/>
            <person name="Hornick L."/>
            <person name="Huang Y.W."/>
            <person name="Jhaveri J."/>
            <person name="Luo Y."/>
            <person name="Martinez D."/>
            <person name="Ngau W.C."/>
            <person name="Otillar B."/>
            <person name="Poliakov A."/>
            <person name="Porter A."/>
            <person name="Szajkowski L."/>
            <person name="Werner G."/>
            <person name="Zhou K."/>
            <person name="Grigoriev I.V."/>
            <person name="Rokhsar D.S."/>
            <person name="Grossman A.R."/>
        </authorList>
    </citation>
    <scope>NUCLEOTIDE SEQUENCE [LARGE SCALE GENOMIC DNA]</scope>
    <source>
        <strain evidence="4">CC-503</strain>
    </source>
</reference>
<evidence type="ECO:0000259" key="2">
    <source>
        <dbReference type="PROSITE" id="PS50800"/>
    </source>
</evidence>
<feature type="compositionally biased region" description="Gly residues" evidence="1">
    <location>
        <begin position="344"/>
        <end position="353"/>
    </location>
</feature>
<dbReference type="STRING" id="3055.A0A2K3DEW9"/>
<dbReference type="InParanoid" id="A0A2K3DEW9"/>
<feature type="compositionally biased region" description="Low complexity" evidence="1">
    <location>
        <begin position="607"/>
        <end position="628"/>
    </location>
</feature>
<feature type="region of interest" description="Disordered" evidence="1">
    <location>
        <begin position="961"/>
        <end position="1019"/>
    </location>
</feature>
<dbReference type="OrthoDB" id="552709at2759"/>
<dbReference type="PaxDb" id="3055-EDP02405"/>
<dbReference type="ExpressionAtlas" id="A0A2K3DEW9">
    <property type="expression patterns" value="baseline and differential"/>
</dbReference>
<dbReference type="OMA" id="THTASAC"/>
<feature type="region of interest" description="Disordered" evidence="1">
    <location>
        <begin position="74"/>
        <end position="102"/>
    </location>
</feature>
<dbReference type="RefSeq" id="XP_001694821.2">
    <property type="nucleotide sequence ID" value="XM_001694769.3"/>
</dbReference>
<dbReference type="InterPro" id="IPR003593">
    <property type="entry name" value="AAA+_ATPase"/>
</dbReference>
<dbReference type="InterPro" id="IPR003034">
    <property type="entry name" value="SAP_dom"/>
</dbReference>
<dbReference type="Proteomes" id="UP000006906">
    <property type="component" value="Chromosome 9"/>
</dbReference>
<dbReference type="Pfam" id="PF00004">
    <property type="entry name" value="AAA"/>
    <property type="match status" value="1"/>
</dbReference>
<dbReference type="GO" id="GO:0005819">
    <property type="term" value="C:spindle"/>
    <property type="evidence" value="ECO:0000318"/>
    <property type="project" value="GO_Central"/>
</dbReference>
<dbReference type="GO" id="GO:0016887">
    <property type="term" value="F:ATP hydrolysis activity"/>
    <property type="evidence" value="ECO:0000318"/>
    <property type="project" value="GO_Central"/>
</dbReference>
<sequence>MEEARSALQALNYRELQARAKALGVRANGKSTDLVEKVAKAMVSGPVNGSDGPATPSSLSAYDADENATLQASAGPLLSTPPATGRPLTPSTTTPIATGLPDDPLTVAATATKRAADAYAAARCELMGTPSLADLAAKASAAALAASMANLRLQSEIKPSVSRLAPASLLRARALAQDAQGSQLMATTPYPAAAFPSTSLGAVSGPLASLQHLTPKQPGPVLCGGVGVPELELMPAGLAMERSAGVEVEVPDSDLMSQLEQEEALLEESVRRLAFGVGASPGPSATSARMAAVTLGDIAAASATQQQQQSPLTPTLAPARLLASIAGTSSGNSGGASAMELGAEGNGEAGGAGSQAEAERQQAGRNASTPAARAMGCGSSSCSPMELAAAAVATAHQNATHTASACAPSGSSAGADAAAAGAGNVALEEARRRRAAAGAGGVVAAASSVSSAMLITDRTPARMQRMMGIAMVPPVSMAPVPTPQPAARPVGGVGNASLLGGLGLGGGTGGVGSVLGLPRTPGTGLRTPARRVAVVSDEAQAQALDEWVRHNLLVPAPGTAAAASVTGVDNGDAVSWNELIGLDDAKQQLQAICCAHAETLVAAAGSSPGAATTTTTTSCGATAAPSTSDAPRRTSARVATTGRTPGRTPGRATSSGRSTSSAAPGPTAPSSASGSPTTSPSPAAVVSAGETGGAARQGTTAARNLAVLLCGPQGAGKGLLARALAAQTGAAYLRVPGDLLARAGAVAGAKPLPHGPGHMDAVVRAVFRVASASASGSNPGNVDGIGASSIIEGCGAAVVVHLDDVDQLVGLEAAGRDTPEGRRIRTELLVAMDALLLQHQQQPAAAGSRNSAAPSGSSSSIAAPTFRVLVLATTSRPEQLDDAMTARLGASDCLLAGAPESDARELFLVARLAAEGAALGVEQIDQLVTQTEGFTCGSLAAMCEAATAAASARRGGAASSRAVSRKSAVAGPTASSGSSAAGSRQTRGTPRKLLGAKAGGASAGVGAGERADVPSPVEQSDLEAALQGLACQRVMGEQAERMRLFREQVEAQWPKRA</sequence>
<dbReference type="PROSITE" id="PS50800">
    <property type="entry name" value="SAP"/>
    <property type="match status" value="1"/>
</dbReference>
<proteinExistence type="predicted"/>
<dbReference type="InterPro" id="IPR050304">
    <property type="entry name" value="MT-severing_AAA_ATPase"/>
</dbReference>
<dbReference type="PANTHER" id="PTHR23074:SF19">
    <property type="entry name" value="KATANIN P60 ATPASE-CONTAINING SUBUNIT A1"/>
    <property type="match status" value="1"/>
</dbReference>
<dbReference type="PANTHER" id="PTHR23074">
    <property type="entry name" value="AAA DOMAIN-CONTAINING"/>
    <property type="match status" value="1"/>
</dbReference>
<dbReference type="AlphaFoldDB" id="A0A2K3DEW9"/>
<protein>
    <recommendedName>
        <fullName evidence="2">SAP domain-containing protein</fullName>
    </recommendedName>
</protein>
<feature type="region of interest" description="Disordered" evidence="1">
    <location>
        <begin position="332"/>
        <end position="378"/>
    </location>
</feature>
<dbReference type="Gene3D" id="3.40.50.300">
    <property type="entry name" value="P-loop containing nucleotide triphosphate hydrolases"/>
    <property type="match status" value="2"/>
</dbReference>
<feature type="compositionally biased region" description="Low complexity" evidence="1">
    <location>
        <begin position="961"/>
        <end position="983"/>
    </location>
</feature>
<dbReference type="EMBL" id="CM008970">
    <property type="protein sequence ID" value="PNW79065.1"/>
    <property type="molecule type" value="Genomic_DNA"/>
</dbReference>
<dbReference type="SMART" id="SM00382">
    <property type="entry name" value="AAA"/>
    <property type="match status" value="1"/>
</dbReference>
<dbReference type="GO" id="GO:0051013">
    <property type="term" value="P:microtubule severing"/>
    <property type="evidence" value="ECO:0000318"/>
    <property type="project" value="GO_Central"/>
</dbReference>
<keyword evidence="4" id="KW-1185">Reference proteome</keyword>
<evidence type="ECO:0000313" key="3">
    <source>
        <dbReference type="EMBL" id="PNW79065.1"/>
    </source>
</evidence>
<dbReference type="GO" id="GO:0008568">
    <property type="term" value="F:microtubule severing ATPase activity"/>
    <property type="evidence" value="ECO:0000318"/>
    <property type="project" value="GO_Central"/>
</dbReference>
<dbReference type="GO" id="GO:0005737">
    <property type="term" value="C:cytoplasm"/>
    <property type="evidence" value="ECO:0000318"/>
    <property type="project" value="GO_Central"/>
</dbReference>
<feature type="domain" description="SAP" evidence="2">
    <location>
        <begin position="8"/>
        <end position="42"/>
    </location>
</feature>
<dbReference type="GeneID" id="5720398"/>
<dbReference type="SUPFAM" id="SSF52540">
    <property type="entry name" value="P-loop containing nucleoside triphosphate hydrolases"/>
    <property type="match status" value="1"/>
</dbReference>
<feature type="compositionally biased region" description="Gly residues" evidence="1">
    <location>
        <begin position="997"/>
        <end position="1007"/>
    </location>
</feature>
<feature type="compositionally biased region" description="Low complexity" evidence="1">
    <location>
        <begin position="639"/>
        <end position="697"/>
    </location>
</feature>
<dbReference type="InterPro" id="IPR027417">
    <property type="entry name" value="P-loop_NTPase"/>
</dbReference>
<accession>A0A2K3DEW9</accession>
<dbReference type="GO" id="GO:0005524">
    <property type="term" value="F:ATP binding"/>
    <property type="evidence" value="ECO:0007669"/>
    <property type="project" value="InterPro"/>
</dbReference>
<dbReference type="Gene3D" id="1.10.8.60">
    <property type="match status" value="1"/>
</dbReference>